<accession>A0A9W9YDC3</accession>
<comment type="caution">
    <text evidence="3">The sequence shown here is derived from an EMBL/GenBank/DDBJ whole genome shotgun (WGS) entry which is preliminary data.</text>
</comment>
<feature type="compositionally biased region" description="Basic and acidic residues" evidence="2">
    <location>
        <begin position="1768"/>
        <end position="1786"/>
    </location>
</feature>
<protein>
    <recommendedName>
        <fullName evidence="5">Centrosome-associated protein 350</fullName>
    </recommendedName>
</protein>
<feature type="compositionally biased region" description="Basic and acidic residues" evidence="2">
    <location>
        <begin position="2453"/>
        <end position="2464"/>
    </location>
</feature>
<feature type="compositionally biased region" description="Polar residues" evidence="2">
    <location>
        <begin position="483"/>
        <end position="497"/>
    </location>
</feature>
<sequence>MMSDPLLFGYTQLQAAEARINEANAGLSSGVEDNEEMDVPLHEVFSETQRYGRVARYELRPGRYGQAATSAPGFGDDRNNSRRALDFPLNTNRQELPSRAPVHTPLLSPPSKDIHSGLLNGGMSRNPRPAFPAFDDSLEVGGTARLSRNETRPTSSLGLRPVIANNSDALSRLKERIKLQKEQASRLSPTDSNAGNSSSNPSPPTEGPSVESAAVEHYRSDIDVPVRTVISKRKVASAPAAPAYKGFSEVESKATILSEVNRKVKSKAPTVDNSRAKAGNPNKPQQKKGPPKIQRVVAPRRPTDIITTSTWRSGQQTVKRILGPAKKKTTTTATSRPHSSSSQDTDVSEPKSLNFQWKDDDDNKRSGGYVEDNASGREGSAKEEVPRETSPVREEHMNGLTKDSDSELSQHSSGPVAESEADVNEEDVKDLKVNRMLSKEAKNILSDLELDTDDESDKEIKKAIPESKPKQTRVKKSSKGTQRKTPFNPQSQASQQPIYPKQKPRHYDADEVKKYMAKQLADRKKKFKEDRLLKERAVEEKKKKLEELYSRQRKNLDNNLHRKDKKSLGETYSRGRSDFRSIIYPYNHPFPQDEIECYSEDTGVSESDKENLDIASFKGLPVYPPARRNHDNHRSISSSPSGSSEDHTMSPEPDRLSDQDEKSQVPCVTSVSVGTKTVDIRPSAYVGFPEEEMRDDVLTSRSDLEPRSSSPNQPLMGRNRPGAVPSTGNEELKLSSSPPREDRIAAIKQTAAQLKHRLESEAWRLGLNLQTTALGKSDEQPGTFTSTSDYTVFKGGLPGVGSLREQAELNKELDTMTSAATTIQAAYRGHSVRQGLNWKLPSGRTLRSTVRQGLHQRPGISGAGASESSQYSTVWDTVVPNEDKSTISDINTSYSSARSNVQSPTHSSRSLKDDRSSSVRSPSLRESDRRKHTTGHLSKQSKSVKSSTLPWNSKGGDSLSVINIFTRRNPHLKLLAKEDESFGEHGSETRSLLEETLEDNRAGETASLLEIPADLDQSGGLLEQTLVEESPDKSRDHEYDDDDFTGSSHGSKREGSEKRTPSPDRKTDEPVYSETFESPENKTGSPNKDRTLLSPDRSLESGLLSPTLSEGELSQASEAGERSPTFSSTRRSPSRDQDTQSPAPSYAPPNHPPPSVFAPSHQGGDRLSPGSLNMRLTAELNRLEYMEESVRQLTDVERTRAVSMAQQETVSLAQILKSKQLSHARDMENLRAKAREEALAAAKQLEEARRAAADAAAGAAETIARVRLESAANISESADRLVKVQTDAARTTAESAKHVEEARSSAARTLLDVAKQQTADTRGVAAEAASAAAEAAVKSTMARFHEQQEQLLREREARLKSYRDRSRDERTRDSYSSYSASERTDSYSRTRTSRTGTDAVDRGSQAKGSPGSRMYASDDADVSRGSGQDRTASVRTASNLSIDRSVSHSRHTPTLTDPTPRSKHVLPAGDESGSIPEEMDHSVADSVVSDIGLDVAEDDSLAEVLTGDNLKKPAERLERSPEEDYTLNFEESVMSSHTATDDEIDFRMILPSESHRRRSLGKTGRSGSIGSDQGTVSYSSDDNHDSQDFPVDKMLEEVSAAPFSGEDSFSQFTSEMVRLMKEEEVRAKHNAGLLRLREKALKEKTRAEMAWLECQKQRHRDKGADDVMPSIRKRQRGVLMRLQAEQAEIKRLKASNRAASYERRLLLMQREEIARLRKNTKKIREKAATDQATHGQERGENSKTGQQDSVEQAKSEAESTEIIEEFDEKTADHSPRSRSSVSEDIKTASPSATASVAEDLPSYQSPGASRAESHPSNGSGGSGAGERKRKLSEGDSDEGSAKEGTHSAAKGSPTASDSTVMQKLKKLKNQSSERYLTLREQKLMKRRKEAENLLEDKKKLLEWEKRLDKEESLVRNLLNEALNLESSRNQARTTSITSEEEEHKDRSGRVSSPSVSRSPSSKINEKDRSTQASESISESIKVSASRGHERSASESSVPEDISISARDKSRDRSEQSRDSSIPEVDMKTRSQGSSIPEEVPEEYVNDTFESLDSTVTPAHSTPVRSDLSLKRDTSPAVSRKSSTGEGSKSEEDTSMTETSDHSDIESRVRRLRDQLEVRKREVKRLYNERKKQRKAMLRAQEASLRQELQAVEMVISRTKAELNRPQTESKRPESGMTTEQQPVSAKSDSSDTIPTREVRYHLSRTSDASGSRNRSDRTISDVPSLKEKEKELSSVNVVRADEKRVDLDLTDRTRTPDEPFSENLRQPTVSERTKSLRDQQDSEAEIEDEAKTAEDVSVSEESEVRTASKASYSEKSFEQSSRGSSKSLSVNRRQESDNDRKSSVRERSDLDSNIPDEAKTADDLSASEQNERSRSSRSGPDAIRGLKKSKDDLSEQQSSIVSERKSIVSEVSKSSRHSKSPALSEKSRSSRPAYSSSFETVHSEGDKTEDDISEHISIEDDAKE</sequence>
<feature type="coiled-coil region" evidence="1">
    <location>
        <begin position="1224"/>
        <end position="1255"/>
    </location>
</feature>
<feature type="compositionally biased region" description="Basic and acidic residues" evidence="2">
    <location>
        <begin position="552"/>
        <end position="561"/>
    </location>
</feature>
<proteinExistence type="predicted"/>
<feature type="compositionally biased region" description="Polar residues" evidence="2">
    <location>
        <begin position="2203"/>
        <end position="2212"/>
    </location>
</feature>
<evidence type="ECO:0000256" key="2">
    <source>
        <dbReference type="SAM" id="MobiDB-lite"/>
    </source>
</evidence>
<feature type="region of interest" description="Disordered" evidence="2">
    <location>
        <begin position="885"/>
        <end position="952"/>
    </location>
</feature>
<feature type="compositionally biased region" description="Polar residues" evidence="2">
    <location>
        <begin position="2047"/>
        <end position="2063"/>
    </location>
</feature>
<dbReference type="PANTHER" id="PTHR13958:SF3">
    <property type="entry name" value="CAP-GLY DOMAIN-CONTAINING PROTEIN-RELATED"/>
    <property type="match status" value="1"/>
</dbReference>
<dbReference type="CDD" id="cd23767">
    <property type="entry name" value="IQCD"/>
    <property type="match status" value="1"/>
</dbReference>
<dbReference type="PROSITE" id="PS50096">
    <property type="entry name" value="IQ"/>
    <property type="match status" value="1"/>
</dbReference>
<evidence type="ECO:0000313" key="4">
    <source>
        <dbReference type="Proteomes" id="UP001163046"/>
    </source>
</evidence>
<evidence type="ECO:0008006" key="5">
    <source>
        <dbReference type="Google" id="ProtNLM"/>
    </source>
</evidence>
<feature type="region of interest" description="Disordered" evidence="2">
    <location>
        <begin position="1512"/>
        <end position="1589"/>
    </location>
</feature>
<feature type="region of interest" description="Disordered" evidence="2">
    <location>
        <begin position="181"/>
        <end position="222"/>
    </location>
</feature>
<feature type="compositionally biased region" description="Pro residues" evidence="2">
    <location>
        <begin position="1145"/>
        <end position="1156"/>
    </location>
</feature>
<dbReference type="OrthoDB" id="306254at2759"/>
<reference evidence="3" key="1">
    <citation type="submission" date="2023-01" db="EMBL/GenBank/DDBJ databases">
        <title>Genome assembly of the deep-sea coral Lophelia pertusa.</title>
        <authorList>
            <person name="Herrera S."/>
            <person name="Cordes E."/>
        </authorList>
    </citation>
    <scope>NUCLEOTIDE SEQUENCE</scope>
    <source>
        <strain evidence="3">USNM1676648</strain>
        <tissue evidence="3">Polyp</tissue>
    </source>
</reference>
<feature type="compositionally biased region" description="Basic and acidic residues" evidence="2">
    <location>
        <begin position="2271"/>
        <end position="2280"/>
    </location>
</feature>
<dbReference type="InterPro" id="IPR028750">
    <property type="entry name" value="CEP350/CC187"/>
</dbReference>
<keyword evidence="1" id="KW-0175">Coiled coil</keyword>
<feature type="compositionally biased region" description="Polar residues" evidence="2">
    <location>
        <begin position="1970"/>
        <end position="1982"/>
    </location>
</feature>
<feature type="compositionally biased region" description="Basic and acidic residues" evidence="2">
    <location>
        <begin position="2239"/>
        <end position="2257"/>
    </location>
</feature>
<feature type="compositionally biased region" description="Basic and acidic residues" evidence="2">
    <location>
        <begin position="1361"/>
        <end position="1373"/>
    </location>
</feature>
<feature type="compositionally biased region" description="Basic and acidic residues" evidence="2">
    <location>
        <begin position="429"/>
        <end position="442"/>
    </location>
</feature>
<feature type="region of interest" description="Disordered" evidence="2">
    <location>
        <begin position="691"/>
        <end position="740"/>
    </location>
</feature>
<feature type="compositionally biased region" description="Basic and acidic residues" evidence="2">
    <location>
        <begin position="379"/>
        <end position="405"/>
    </location>
</feature>
<gene>
    <name evidence="3" type="ORF">OS493_014871</name>
</gene>
<feature type="region of interest" description="Disordered" evidence="2">
    <location>
        <begin position="2157"/>
        <end position="2464"/>
    </location>
</feature>
<feature type="compositionally biased region" description="Low complexity" evidence="2">
    <location>
        <begin position="1919"/>
        <end position="1929"/>
    </location>
</feature>
<feature type="compositionally biased region" description="Basic and acidic residues" evidence="2">
    <location>
        <begin position="2005"/>
        <end position="2017"/>
    </location>
</feature>
<feature type="region of interest" description="Disordered" evidence="2">
    <location>
        <begin position="1028"/>
        <end position="1171"/>
    </location>
</feature>
<organism evidence="3 4">
    <name type="scientific">Desmophyllum pertusum</name>
    <dbReference type="NCBI Taxonomy" id="174260"/>
    <lineage>
        <taxon>Eukaryota</taxon>
        <taxon>Metazoa</taxon>
        <taxon>Cnidaria</taxon>
        <taxon>Anthozoa</taxon>
        <taxon>Hexacorallia</taxon>
        <taxon>Scleractinia</taxon>
        <taxon>Caryophylliina</taxon>
        <taxon>Caryophylliidae</taxon>
        <taxon>Desmophyllum</taxon>
    </lineage>
</organism>
<feature type="compositionally biased region" description="Acidic residues" evidence="2">
    <location>
        <begin position="1758"/>
        <end position="1767"/>
    </location>
</feature>
<feature type="compositionally biased region" description="Polar residues" evidence="2">
    <location>
        <begin position="1565"/>
        <end position="1580"/>
    </location>
</feature>
<feature type="compositionally biased region" description="Polar residues" evidence="2">
    <location>
        <begin position="1075"/>
        <end position="1086"/>
    </location>
</feature>
<feature type="compositionally biased region" description="Basic and acidic residues" evidence="2">
    <location>
        <begin position="1512"/>
        <end position="1522"/>
    </location>
</feature>
<feature type="compositionally biased region" description="Low complexity" evidence="2">
    <location>
        <begin position="1122"/>
        <end position="1131"/>
    </location>
</feature>
<feature type="compositionally biased region" description="Polar residues" evidence="2">
    <location>
        <begin position="305"/>
        <end position="318"/>
    </location>
</feature>
<dbReference type="EMBL" id="MU827784">
    <property type="protein sequence ID" value="KAJ7334547.1"/>
    <property type="molecule type" value="Genomic_DNA"/>
</dbReference>
<dbReference type="Proteomes" id="UP001163046">
    <property type="component" value="Unassembled WGS sequence"/>
</dbReference>
<feature type="compositionally biased region" description="Basic and acidic residues" evidence="2">
    <location>
        <begin position="910"/>
        <end position="929"/>
    </location>
</feature>
<feature type="compositionally biased region" description="Basic residues" evidence="2">
    <location>
        <begin position="470"/>
        <end position="482"/>
    </location>
</feature>
<evidence type="ECO:0000313" key="3">
    <source>
        <dbReference type="EMBL" id="KAJ7334547.1"/>
    </source>
</evidence>
<feature type="compositionally biased region" description="Polar residues" evidence="2">
    <location>
        <begin position="1425"/>
        <end position="1444"/>
    </location>
</feature>
<feature type="compositionally biased region" description="Basic and acidic residues" evidence="2">
    <location>
        <begin position="505"/>
        <end position="514"/>
    </location>
</feature>
<feature type="compositionally biased region" description="Basic and acidic residues" evidence="2">
    <location>
        <begin position="644"/>
        <end position="663"/>
    </location>
</feature>
<dbReference type="GO" id="GO:0008017">
    <property type="term" value="F:microtubule binding"/>
    <property type="evidence" value="ECO:0007669"/>
    <property type="project" value="InterPro"/>
</dbReference>
<name>A0A9W9YDC3_9CNID</name>
<feature type="region of interest" description="Disordered" evidence="2">
    <location>
        <begin position="1361"/>
        <end position="1477"/>
    </location>
</feature>
<feature type="compositionally biased region" description="Low complexity" evidence="2">
    <location>
        <begin position="1949"/>
        <end position="1961"/>
    </location>
</feature>
<feature type="compositionally biased region" description="Basic and acidic residues" evidence="2">
    <location>
        <begin position="2213"/>
        <end position="2232"/>
    </location>
</feature>
<feature type="compositionally biased region" description="Basic and acidic residues" evidence="2">
    <location>
        <begin position="1051"/>
        <end position="1069"/>
    </location>
</feature>
<evidence type="ECO:0000256" key="1">
    <source>
        <dbReference type="SAM" id="Coils"/>
    </source>
</evidence>
<feature type="compositionally biased region" description="Basic and acidic residues" evidence="2">
    <location>
        <begin position="695"/>
        <end position="706"/>
    </location>
</feature>
<feature type="compositionally biased region" description="Acidic residues" evidence="2">
    <location>
        <begin position="448"/>
        <end position="457"/>
    </location>
</feature>
<feature type="compositionally biased region" description="Polar residues" evidence="2">
    <location>
        <begin position="726"/>
        <end position="738"/>
    </location>
</feature>
<keyword evidence="4" id="KW-1185">Reference proteome</keyword>
<feature type="compositionally biased region" description="Polar residues" evidence="2">
    <location>
        <begin position="335"/>
        <end position="355"/>
    </location>
</feature>
<feature type="region of interest" description="Disordered" evidence="2">
    <location>
        <begin position="597"/>
        <end position="674"/>
    </location>
</feature>
<dbReference type="GO" id="GO:0005813">
    <property type="term" value="C:centrosome"/>
    <property type="evidence" value="ECO:0007669"/>
    <property type="project" value="InterPro"/>
</dbReference>
<dbReference type="PANTHER" id="PTHR13958">
    <property type="entry name" value="CENTROSOME-ASSOCIATED PROTEIN 350"/>
    <property type="match status" value="1"/>
</dbReference>
<dbReference type="GO" id="GO:0034453">
    <property type="term" value="P:microtubule anchoring"/>
    <property type="evidence" value="ECO:0007669"/>
    <property type="project" value="InterPro"/>
</dbReference>
<feature type="region of interest" description="Disordered" evidence="2">
    <location>
        <begin position="260"/>
        <end position="514"/>
    </location>
</feature>
<feature type="region of interest" description="Disordered" evidence="2">
    <location>
        <begin position="552"/>
        <end position="574"/>
    </location>
</feature>
<feature type="compositionally biased region" description="Basic and acidic residues" evidence="2">
    <location>
        <begin position="2332"/>
        <end position="2362"/>
    </location>
</feature>
<feature type="region of interest" description="Disordered" evidence="2">
    <location>
        <begin position="1919"/>
        <end position="2140"/>
    </location>
</feature>
<feature type="compositionally biased region" description="Polar residues" evidence="2">
    <location>
        <begin position="887"/>
        <end position="906"/>
    </location>
</feature>
<feature type="compositionally biased region" description="Basic and acidic residues" evidence="2">
    <location>
        <begin position="2158"/>
        <end position="2173"/>
    </location>
</feature>
<feature type="compositionally biased region" description="Polar residues" evidence="2">
    <location>
        <begin position="2175"/>
        <end position="2193"/>
    </location>
</feature>
<feature type="compositionally biased region" description="Polar residues" evidence="2">
    <location>
        <begin position="935"/>
        <end position="951"/>
    </location>
</feature>
<feature type="region of interest" description="Disordered" evidence="2">
    <location>
        <begin position="847"/>
        <end position="867"/>
    </location>
</feature>
<feature type="region of interest" description="Disordered" evidence="2">
    <location>
        <begin position="1720"/>
        <end position="1880"/>
    </location>
</feature>
<feature type="compositionally biased region" description="Basic and acidic residues" evidence="2">
    <location>
        <begin position="458"/>
        <end position="469"/>
    </location>
</feature>
<feature type="compositionally biased region" description="Basic and acidic residues" evidence="2">
    <location>
        <begin position="2098"/>
        <end position="2129"/>
    </location>
</feature>
<feature type="compositionally biased region" description="Polar residues" evidence="2">
    <location>
        <begin position="2308"/>
        <end position="2331"/>
    </location>
</feature>
<feature type="compositionally biased region" description="Polar residues" evidence="2">
    <location>
        <begin position="1104"/>
        <end position="1117"/>
    </location>
</feature>
<feature type="compositionally biased region" description="Acidic residues" evidence="2">
    <location>
        <begin position="419"/>
        <end position="428"/>
    </location>
</feature>